<gene>
    <name evidence="1" type="ORF">S01H1_05852</name>
</gene>
<evidence type="ECO:0000313" key="1">
    <source>
        <dbReference type="EMBL" id="GAF76652.1"/>
    </source>
</evidence>
<reference evidence="1" key="1">
    <citation type="journal article" date="2014" name="Front. Microbiol.">
        <title>High frequency of phylogenetically diverse reductive dehalogenase-homologous genes in deep subseafloor sedimentary metagenomes.</title>
        <authorList>
            <person name="Kawai M."/>
            <person name="Futagami T."/>
            <person name="Toyoda A."/>
            <person name="Takaki Y."/>
            <person name="Nishi S."/>
            <person name="Hori S."/>
            <person name="Arai W."/>
            <person name="Tsubouchi T."/>
            <person name="Morono Y."/>
            <person name="Uchiyama I."/>
            <person name="Ito T."/>
            <person name="Fujiyama A."/>
            <person name="Inagaki F."/>
            <person name="Takami H."/>
        </authorList>
    </citation>
    <scope>NUCLEOTIDE SEQUENCE</scope>
    <source>
        <strain evidence="1">Expedition CK06-06</strain>
    </source>
</reference>
<sequence>MKNKTSNIILFSLLLAAFLFPGQKIKEKDLALQYKDFLNLTRYIIRDVEKDVFMQLANDRDR</sequence>
<protein>
    <submittedName>
        <fullName evidence="1">Uncharacterized protein</fullName>
    </submittedName>
</protein>
<dbReference type="EMBL" id="BARS01003041">
    <property type="protein sequence ID" value="GAF76652.1"/>
    <property type="molecule type" value="Genomic_DNA"/>
</dbReference>
<organism evidence="1">
    <name type="scientific">marine sediment metagenome</name>
    <dbReference type="NCBI Taxonomy" id="412755"/>
    <lineage>
        <taxon>unclassified sequences</taxon>
        <taxon>metagenomes</taxon>
        <taxon>ecological metagenomes</taxon>
    </lineage>
</organism>
<comment type="caution">
    <text evidence="1">The sequence shown here is derived from an EMBL/GenBank/DDBJ whole genome shotgun (WGS) entry which is preliminary data.</text>
</comment>
<feature type="non-terminal residue" evidence="1">
    <location>
        <position position="62"/>
    </location>
</feature>
<name>X0SLA5_9ZZZZ</name>
<proteinExistence type="predicted"/>
<dbReference type="AlphaFoldDB" id="X0SLA5"/>
<accession>X0SLA5</accession>